<dbReference type="Gene3D" id="3.40.50.720">
    <property type="entry name" value="NAD(P)-binding Rossmann-like Domain"/>
    <property type="match status" value="1"/>
</dbReference>
<feature type="region of interest" description="Disordered" evidence="1">
    <location>
        <begin position="76"/>
        <end position="107"/>
    </location>
</feature>
<gene>
    <name evidence="2" type="ORF">F2Q69_00049911</name>
</gene>
<dbReference type="Proteomes" id="UP000712600">
    <property type="component" value="Unassembled WGS sequence"/>
</dbReference>
<dbReference type="EMBL" id="QGKX02001347">
    <property type="protein sequence ID" value="KAF3523901.1"/>
    <property type="molecule type" value="Genomic_DNA"/>
</dbReference>
<evidence type="ECO:0000313" key="2">
    <source>
        <dbReference type="EMBL" id="KAF3523901.1"/>
    </source>
</evidence>
<organism evidence="2 3">
    <name type="scientific">Brassica cretica</name>
    <name type="common">Mustard</name>
    <dbReference type="NCBI Taxonomy" id="69181"/>
    <lineage>
        <taxon>Eukaryota</taxon>
        <taxon>Viridiplantae</taxon>
        <taxon>Streptophyta</taxon>
        <taxon>Embryophyta</taxon>
        <taxon>Tracheophyta</taxon>
        <taxon>Spermatophyta</taxon>
        <taxon>Magnoliopsida</taxon>
        <taxon>eudicotyledons</taxon>
        <taxon>Gunneridae</taxon>
        <taxon>Pentapetalae</taxon>
        <taxon>rosids</taxon>
        <taxon>malvids</taxon>
        <taxon>Brassicales</taxon>
        <taxon>Brassicaceae</taxon>
        <taxon>Brassiceae</taxon>
        <taxon>Brassica</taxon>
    </lineage>
</organism>
<name>A0A8S9PW73_BRACR</name>
<accession>A0A8S9PW73</accession>
<evidence type="ECO:0000256" key="1">
    <source>
        <dbReference type="SAM" id="MobiDB-lite"/>
    </source>
</evidence>
<reference evidence="2" key="1">
    <citation type="submission" date="2019-12" db="EMBL/GenBank/DDBJ databases">
        <title>Genome sequencing and annotation of Brassica cretica.</title>
        <authorList>
            <person name="Studholme D.J."/>
            <person name="Sarris P."/>
        </authorList>
    </citation>
    <scope>NUCLEOTIDE SEQUENCE</scope>
    <source>
        <strain evidence="2">PFS-109/04</strain>
        <tissue evidence="2">Leaf</tissue>
    </source>
</reference>
<sequence length="107" mass="12465">NWYCYGNMVAEQSAWETQKAKVHILKYLTGSAKTYANLTQVYVDVRNVALGHVMPRCSDEKNARAKPYKFTIQELARERPSSSSSRFEPKQRHSRILEDDTITNHRF</sequence>
<protein>
    <submittedName>
        <fullName evidence="2">Uncharacterized protein</fullName>
    </submittedName>
</protein>
<evidence type="ECO:0000313" key="3">
    <source>
        <dbReference type="Proteomes" id="UP000712600"/>
    </source>
</evidence>
<feature type="non-terminal residue" evidence="2">
    <location>
        <position position="1"/>
    </location>
</feature>
<comment type="caution">
    <text evidence="2">The sequence shown here is derived from an EMBL/GenBank/DDBJ whole genome shotgun (WGS) entry which is preliminary data.</text>
</comment>
<feature type="compositionally biased region" description="Basic and acidic residues" evidence="1">
    <location>
        <begin position="87"/>
        <end position="98"/>
    </location>
</feature>
<dbReference type="AlphaFoldDB" id="A0A8S9PW73"/>
<proteinExistence type="predicted"/>